<dbReference type="PANTHER" id="PTHR45710">
    <property type="entry name" value="C-TYPE LECTIN DOMAIN-CONTAINING PROTEIN 180"/>
    <property type="match status" value="1"/>
</dbReference>
<dbReference type="InParanoid" id="A0A6Q2YK26"/>
<keyword evidence="2" id="KW-1185">Reference proteome</keyword>
<evidence type="ECO:0000313" key="1">
    <source>
        <dbReference type="Ensembl" id="ENSELUP00000065786.2"/>
    </source>
</evidence>
<dbReference type="Bgee" id="ENSELUG00000028839">
    <property type="expression patterns" value="Expressed in brain and 2 other cell types or tissues"/>
</dbReference>
<name>A0A6Q2YK26_ESOLU</name>
<dbReference type="InterPro" id="IPR016186">
    <property type="entry name" value="C-type_lectin-like/link_sf"/>
</dbReference>
<evidence type="ECO:0008006" key="3">
    <source>
        <dbReference type="Google" id="ProtNLM"/>
    </source>
</evidence>
<dbReference type="SUPFAM" id="SSF56436">
    <property type="entry name" value="C-type lectin-like"/>
    <property type="match status" value="1"/>
</dbReference>
<organism evidence="1 2">
    <name type="scientific">Esox lucius</name>
    <name type="common">Northern pike</name>
    <dbReference type="NCBI Taxonomy" id="8010"/>
    <lineage>
        <taxon>Eukaryota</taxon>
        <taxon>Metazoa</taxon>
        <taxon>Chordata</taxon>
        <taxon>Craniata</taxon>
        <taxon>Vertebrata</taxon>
        <taxon>Euteleostomi</taxon>
        <taxon>Actinopterygii</taxon>
        <taxon>Neopterygii</taxon>
        <taxon>Teleostei</taxon>
        <taxon>Protacanthopterygii</taxon>
        <taxon>Esociformes</taxon>
        <taxon>Esocidae</taxon>
        <taxon>Esox</taxon>
    </lineage>
</organism>
<dbReference type="Proteomes" id="UP000265140">
    <property type="component" value="Chromosome 10"/>
</dbReference>
<dbReference type="AlphaFoldDB" id="A0A6Q2YK26"/>
<reference evidence="1" key="4">
    <citation type="submission" date="2025-09" db="UniProtKB">
        <authorList>
            <consortium name="Ensembl"/>
        </authorList>
    </citation>
    <scope>IDENTIFICATION</scope>
</reference>
<evidence type="ECO:0000313" key="2">
    <source>
        <dbReference type="Proteomes" id="UP000265140"/>
    </source>
</evidence>
<dbReference type="Ensembl" id="ENSELUT00000075150.2">
    <property type="protein sequence ID" value="ENSELUP00000065786.2"/>
    <property type="gene ID" value="ENSELUG00000028839.2"/>
</dbReference>
<dbReference type="PANTHER" id="PTHR45710:SF26">
    <property type="entry name" value="RH26557P"/>
    <property type="match status" value="1"/>
</dbReference>
<sequence length="77" mass="8532">SMATGLSCGLDAVLQITLSFQSQSTLKEANSCPEGWESFGEKCYLYSQDRWDWSSSQYHCLSAGGNLAMVKNEEEQV</sequence>
<reference evidence="2" key="1">
    <citation type="journal article" date="2014" name="PLoS ONE">
        <title>The genome and linkage map of the northern pike (Esox lucius): conserved synteny revealed between the salmonid sister group and the Neoteleostei.</title>
        <authorList>
            <person name="Rondeau E.B."/>
            <person name="Minkley D.R."/>
            <person name="Leong J.S."/>
            <person name="Messmer A.M."/>
            <person name="Jantzen J.R."/>
            <person name="von Schalburg K.R."/>
            <person name="Lemon C."/>
            <person name="Bird N.H."/>
            <person name="Koop B.F."/>
        </authorList>
    </citation>
    <scope>NUCLEOTIDE SEQUENCE</scope>
</reference>
<dbReference type="Gene3D" id="3.10.100.10">
    <property type="entry name" value="Mannose-Binding Protein A, subunit A"/>
    <property type="match status" value="1"/>
</dbReference>
<accession>A0A6Q2YK26</accession>
<dbReference type="InterPro" id="IPR050828">
    <property type="entry name" value="C-type_lectin/matrix_domain"/>
</dbReference>
<protein>
    <recommendedName>
        <fullName evidence="3">C-type lectin domain-containing protein</fullName>
    </recommendedName>
</protein>
<dbReference type="OMA" id="SEMVMFF"/>
<proteinExistence type="predicted"/>
<reference evidence="1" key="2">
    <citation type="submission" date="2020-02" db="EMBL/GenBank/DDBJ databases">
        <title>Esox lucius (northern pike) genome, fEsoLuc1, primary haplotype.</title>
        <authorList>
            <person name="Myers G."/>
            <person name="Karagic N."/>
            <person name="Meyer A."/>
            <person name="Pippel M."/>
            <person name="Reichard M."/>
            <person name="Winkler S."/>
            <person name="Tracey A."/>
            <person name="Sims Y."/>
            <person name="Howe K."/>
            <person name="Rhie A."/>
            <person name="Formenti G."/>
            <person name="Durbin R."/>
            <person name="Fedrigo O."/>
            <person name="Jarvis E.D."/>
        </authorList>
    </citation>
    <scope>NUCLEOTIDE SEQUENCE [LARGE SCALE GENOMIC DNA]</scope>
</reference>
<reference evidence="1" key="3">
    <citation type="submission" date="2025-08" db="UniProtKB">
        <authorList>
            <consortium name="Ensembl"/>
        </authorList>
    </citation>
    <scope>IDENTIFICATION</scope>
</reference>
<dbReference type="GeneTree" id="ENSGT00940000182004"/>
<dbReference type="InterPro" id="IPR016187">
    <property type="entry name" value="CTDL_fold"/>
</dbReference>